<proteinExistence type="predicted"/>
<reference evidence="1 2" key="1">
    <citation type="submission" date="2014-04" db="EMBL/GenBank/DDBJ databases">
        <title>Genome assembly of Hyalangium minutum DSM 14724.</title>
        <authorList>
            <person name="Sharma G."/>
            <person name="Subramanian S."/>
        </authorList>
    </citation>
    <scope>NUCLEOTIDE SEQUENCE [LARGE SCALE GENOMIC DNA]</scope>
    <source>
        <strain evidence="1 2">DSM 14724</strain>
    </source>
</reference>
<comment type="caution">
    <text evidence="1">The sequence shown here is derived from an EMBL/GenBank/DDBJ whole genome shotgun (WGS) entry which is preliminary data.</text>
</comment>
<gene>
    <name evidence="1" type="ORF">DB31_1281</name>
</gene>
<dbReference type="EMBL" id="JMCB01000011">
    <property type="protein sequence ID" value="KFE66216.1"/>
    <property type="molecule type" value="Genomic_DNA"/>
</dbReference>
<evidence type="ECO:0000313" key="2">
    <source>
        <dbReference type="Proteomes" id="UP000028725"/>
    </source>
</evidence>
<protein>
    <submittedName>
        <fullName evidence="1">Uncharacterized protein</fullName>
    </submittedName>
</protein>
<organism evidence="1 2">
    <name type="scientific">Hyalangium minutum</name>
    <dbReference type="NCBI Taxonomy" id="394096"/>
    <lineage>
        <taxon>Bacteria</taxon>
        <taxon>Pseudomonadati</taxon>
        <taxon>Myxococcota</taxon>
        <taxon>Myxococcia</taxon>
        <taxon>Myxococcales</taxon>
        <taxon>Cystobacterineae</taxon>
        <taxon>Archangiaceae</taxon>
        <taxon>Hyalangium</taxon>
    </lineage>
</organism>
<sequence length="458" mass="50720">MSGSLRLEDTQRERDPEASSTEALLWALRRHGVSVQEEPLRQAVGWGEALALAASWVQRAETPEPPVATLIAGVLELWRRYVPRPWPSTQEEAPQGLPRSFHEAFCAAPLEVRLALAREVAADPRFDAEDALDLGRKLRGLLRAEDRGGELEDILAIWEVQAPHVYRAEPAVLGWRVECALGRPGADVQGALLGLAEWRGHLVPLQKLAEWCLYRGQVGAARAGLTAAWPGVRDSPRLFGWDVEDFAHRAVLTVLDAALLREPTPGEEGLPAQLEPFGPLAPGWLERALSYRTGVWTWSGEPARWSRLSPEHVLLEQQGLVMAFEQELRTRHGWPLGRTQLLHPGLMGLLPEVRPGPHASQEPARTPAALLLPAEWVLSEWARPGSDSRYRHPHAEAAVASALLPWGHFLRRLGLLSSQAHAAWRVRVTRTLGRLPEQFAFADDTALGPEVFKALRGD</sequence>
<evidence type="ECO:0000313" key="1">
    <source>
        <dbReference type="EMBL" id="KFE66216.1"/>
    </source>
</evidence>
<keyword evidence="2" id="KW-1185">Reference proteome</keyword>
<accession>A0A085WEV3</accession>
<name>A0A085WEV3_9BACT</name>
<dbReference type="AlphaFoldDB" id="A0A085WEV3"/>
<dbReference type="STRING" id="394096.DB31_1281"/>
<dbReference type="Proteomes" id="UP000028725">
    <property type="component" value="Unassembled WGS sequence"/>
</dbReference>
<dbReference type="RefSeq" id="WP_044192908.1">
    <property type="nucleotide sequence ID" value="NZ_JMCB01000011.1"/>
</dbReference>
<dbReference type="OrthoDB" id="5494625at2"/>